<reference evidence="8" key="2">
    <citation type="submission" date="2025-09" db="UniProtKB">
        <authorList>
            <consortium name="Ensembl"/>
        </authorList>
    </citation>
    <scope>IDENTIFICATION</scope>
</reference>
<feature type="compositionally biased region" description="Acidic residues" evidence="5">
    <location>
        <begin position="250"/>
        <end position="260"/>
    </location>
</feature>
<accession>A0A8C8SCU1</accession>
<dbReference type="InterPro" id="IPR050143">
    <property type="entry name" value="TRIM/RBCC"/>
</dbReference>
<dbReference type="SMART" id="SM00336">
    <property type="entry name" value="BBOX"/>
    <property type="match status" value="1"/>
</dbReference>
<evidence type="ECO:0000259" key="7">
    <source>
        <dbReference type="PROSITE" id="PS50119"/>
    </source>
</evidence>
<reference evidence="8" key="1">
    <citation type="submission" date="2025-08" db="UniProtKB">
        <authorList>
            <consortium name="Ensembl"/>
        </authorList>
    </citation>
    <scope>IDENTIFICATION</scope>
</reference>
<evidence type="ECO:0000256" key="2">
    <source>
        <dbReference type="ARBA" id="ARBA00022771"/>
    </source>
</evidence>
<evidence type="ECO:0000313" key="9">
    <source>
        <dbReference type="Proteomes" id="UP000694393"/>
    </source>
</evidence>
<dbReference type="PROSITE" id="PS50089">
    <property type="entry name" value="ZF_RING_2"/>
    <property type="match status" value="1"/>
</dbReference>
<evidence type="ECO:0000256" key="1">
    <source>
        <dbReference type="ARBA" id="ARBA00022723"/>
    </source>
</evidence>
<dbReference type="Gene3D" id="3.30.160.60">
    <property type="entry name" value="Classic Zinc Finger"/>
    <property type="match status" value="1"/>
</dbReference>
<dbReference type="PROSITE" id="PS00518">
    <property type="entry name" value="ZF_RING_1"/>
    <property type="match status" value="1"/>
</dbReference>
<dbReference type="GO" id="GO:0008270">
    <property type="term" value="F:zinc ion binding"/>
    <property type="evidence" value="ECO:0007669"/>
    <property type="project" value="UniProtKB-KW"/>
</dbReference>
<dbReference type="InterPro" id="IPR013083">
    <property type="entry name" value="Znf_RING/FYVE/PHD"/>
</dbReference>
<dbReference type="InterPro" id="IPR001841">
    <property type="entry name" value="Znf_RING"/>
</dbReference>
<evidence type="ECO:0000256" key="5">
    <source>
        <dbReference type="SAM" id="MobiDB-lite"/>
    </source>
</evidence>
<dbReference type="PANTHER" id="PTHR24103">
    <property type="entry name" value="E3 UBIQUITIN-PROTEIN LIGASE TRIM"/>
    <property type="match status" value="1"/>
</dbReference>
<dbReference type="InterPro" id="IPR000315">
    <property type="entry name" value="Znf_B-box"/>
</dbReference>
<dbReference type="Pfam" id="PF15227">
    <property type="entry name" value="zf-C3HC4_4"/>
    <property type="match status" value="1"/>
</dbReference>
<dbReference type="GO" id="GO:0004842">
    <property type="term" value="F:ubiquitin-protein transferase activity"/>
    <property type="evidence" value="ECO:0007669"/>
    <property type="project" value="InterPro"/>
</dbReference>
<evidence type="ECO:0000259" key="6">
    <source>
        <dbReference type="PROSITE" id="PS50089"/>
    </source>
</evidence>
<dbReference type="Pfam" id="PF00643">
    <property type="entry name" value="zf-B_box"/>
    <property type="match status" value="1"/>
</dbReference>
<keyword evidence="3" id="KW-0862">Zinc</keyword>
<proteinExistence type="predicted"/>
<protein>
    <submittedName>
        <fullName evidence="8">Uncharacterized protein</fullName>
    </submittedName>
</protein>
<organism evidence="8 9">
    <name type="scientific">Pelusios castaneus</name>
    <name type="common">West African mud turtle</name>
    <dbReference type="NCBI Taxonomy" id="367368"/>
    <lineage>
        <taxon>Eukaryota</taxon>
        <taxon>Metazoa</taxon>
        <taxon>Chordata</taxon>
        <taxon>Craniata</taxon>
        <taxon>Vertebrata</taxon>
        <taxon>Euteleostomi</taxon>
        <taxon>Archelosauria</taxon>
        <taxon>Testudinata</taxon>
        <taxon>Testudines</taxon>
        <taxon>Pleurodira</taxon>
        <taxon>Pelomedusidae</taxon>
        <taxon>Pelusios</taxon>
    </lineage>
</organism>
<keyword evidence="2 4" id="KW-0863">Zinc-finger</keyword>
<dbReference type="SUPFAM" id="SSF57845">
    <property type="entry name" value="B-box zinc-binding domain"/>
    <property type="match status" value="1"/>
</dbReference>
<dbReference type="Ensembl" id="ENSPCET00000020329.1">
    <property type="protein sequence ID" value="ENSPCEP00000019666.1"/>
    <property type="gene ID" value="ENSPCEG00000015257.1"/>
</dbReference>
<dbReference type="SMART" id="SM00184">
    <property type="entry name" value="RING"/>
    <property type="match status" value="1"/>
</dbReference>
<dbReference type="Gene3D" id="3.30.40.10">
    <property type="entry name" value="Zinc/RING finger domain, C3HC4 (zinc finger)"/>
    <property type="match status" value="1"/>
</dbReference>
<evidence type="ECO:0000313" key="8">
    <source>
        <dbReference type="Ensembl" id="ENSPCEP00000019666.1"/>
    </source>
</evidence>
<dbReference type="PROSITE" id="PS50119">
    <property type="entry name" value="ZF_BBOX"/>
    <property type="match status" value="1"/>
</dbReference>
<feature type="domain" description="RING-type" evidence="6">
    <location>
        <begin position="16"/>
        <end position="55"/>
    </location>
</feature>
<dbReference type="SMART" id="SM00504">
    <property type="entry name" value="Ubox"/>
    <property type="match status" value="1"/>
</dbReference>
<dbReference type="CDD" id="cd16594">
    <property type="entry name" value="RING-HC_TRIM7-like_C-IV"/>
    <property type="match status" value="1"/>
</dbReference>
<dbReference type="SUPFAM" id="SSF57850">
    <property type="entry name" value="RING/U-box"/>
    <property type="match status" value="1"/>
</dbReference>
<evidence type="ECO:0000256" key="3">
    <source>
        <dbReference type="ARBA" id="ARBA00022833"/>
    </source>
</evidence>
<feature type="domain" description="B box-type" evidence="7">
    <location>
        <begin position="89"/>
        <end position="130"/>
    </location>
</feature>
<name>A0A8C8SCU1_9SAUR</name>
<dbReference type="AlphaFoldDB" id="A0A8C8SCU1"/>
<dbReference type="InterPro" id="IPR003613">
    <property type="entry name" value="Ubox_domain"/>
</dbReference>
<evidence type="ECO:0000256" key="4">
    <source>
        <dbReference type="PROSITE-ProRule" id="PRU00024"/>
    </source>
</evidence>
<feature type="region of interest" description="Disordered" evidence="5">
    <location>
        <begin position="232"/>
        <end position="260"/>
    </location>
</feature>
<dbReference type="CDD" id="cd19762">
    <property type="entry name" value="Bbox2_TRIM7-like"/>
    <property type="match status" value="1"/>
</dbReference>
<dbReference type="GO" id="GO:0016567">
    <property type="term" value="P:protein ubiquitination"/>
    <property type="evidence" value="ECO:0007669"/>
    <property type="project" value="InterPro"/>
</dbReference>
<dbReference type="Proteomes" id="UP000694393">
    <property type="component" value="Unplaced"/>
</dbReference>
<keyword evidence="1" id="KW-0479">Metal-binding</keyword>
<keyword evidence="9" id="KW-1185">Reference proteome</keyword>
<sequence>MAAIKRAKTLQGEMSCPICLEYFQDPVVLDCDHNFCRACITQCWEGSQTLSCPQCGQTCPEKNLRPNRQLRNIVEAARGLRLQSEREAETEGLCEKHREPLKLFCKDDQISICVVCDRSKEHRDHRVIPAEEVAEEFKVRPSVVLQPEPWETLPPAVRACVQKSQALTQFLVSVNQWRNKSDTINLLGFPIISNVFMLERTSPYSPPTALSRYIKIAILKTFSISSGNDSGLFEDIEGRERKTPGMESEQREEEPGEFGR</sequence>
<dbReference type="InterPro" id="IPR017907">
    <property type="entry name" value="Znf_RING_CS"/>
</dbReference>